<name>A0A1I2DLA8_9ACTN</name>
<organism evidence="2 3">
    <name type="scientific">Streptomyces mirabilis</name>
    <dbReference type="NCBI Taxonomy" id="68239"/>
    <lineage>
        <taxon>Bacteria</taxon>
        <taxon>Bacillati</taxon>
        <taxon>Actinomycetota</taxon>
        <taxon>Actinomycetes</taxon>
        <taxon>Kitasatosporales</taxon>
        <taxon>Streptomycetaceae</taxon>
        <taxon>Streptomyces</taxon>
    </lineage>
</organism>
<evidence type="ECO:0000313" key="3">
    <source>
        <dbReference type="Proteomes" id="UP000181942"/>
    </source>
</evidence>
<dbReference type="Gene3D" id="2.60.40.200">
    <property type="entry name" value="Superoxide dismutase, copper/zinc binding domain"/>
    <property type="match status" value="1"/>
</dbReference>
<dbReference type="AlphaFoldDB" id="A0A1I2DLA8"/>
<comment type="similarity">
    <text evidence="1">Belongs to the Cu-Zn superoxide dismutase family.</text>
</comment>
<dbReference type="RefSeq" id="WP_075026631.1">
    <property type="nucleotide sequence ID" value="NZ_FONR01000002.1"/>
</dbReference>
<accession>A0A1I2DLA8</accession>
<gene>
    <name evidence="2" type="ORF">SAMN02787118_102709</name>
</gene>
<sequence>MVAGMIAGALASAVLAVGGGAGADGYWMTTDARFAPPGAFVPSAALTYDMQVVPAAGGIEVSQLMDERGATTVRLRVTGVKAGHAFGARVHQKSCAADPAAAGGVYQHLADPAHADPDNEVWLDFTADENGRGEARSRHDWGFRPGGAGSVVLYDGPGAGGARLACFTVPFGWVAGTA</sequence>
<dbReference type="GO" id="GO:0046872">
    <property type="term" value="F:metal ion binding"/>
    <property type="evidence" value="ECO:0007669"/>
    <property type="project" value="InterPro"/>
</dbReference>
<dbReference type="InterPro" id="IPR036423">
    <property type="entry name" value="SOD-like_Cu/Zn_dom_sf"/>
</dbReference>
<evidence type="ECO:0000313" key="2">
    <source>
        <dbReference type="EMBL" id="SFE81218.1"/>
    </source>
</evidence>
<dbReference type="EMBL" id="FONR01000002">
    <property type="protein sequence ID" value="SFE81218.1"/>
    <property type="molecule type" value="Genomic_DNA"/>
</dbReference>
<evidence type="ECO:0000256" key="1">
    <source>
        <dbReference type="ARBA" id="ARBA00010457"/>
    </source>
</evidence>
<proteinExistence type="inferred from homology"/>
<reference evidence="2 3" key="1">
    <citation type="submission" date="2016-10" db="EMBL/GenBank/DDBJ databases">
        <authorList>
            <person name="de Groot N.N."/>
        </authorList>
    </citation>
    <scope>NUCLEOTIDE SEQUENCE [LARGE SCALE GENOMIC DNA]</scope>
    <source>
        <strain evidence="2 3">OK461</strain>
    </source>
</reference>
<dbReference type="SUPFAM" id="SSF49329">
    <property type="entry name" value="Cu,Zn superoxide dismutase-like"/>
    <property type="match status" value="1"/>
</dbReference>
<dbReference type="GO" id="GO:0006801">
    <property type="term" value="P:superoxide metabolic process"/>
    <property type="evidence" value="ECO:0007669"/>
    <property type="project" value="InterPro"/>
</dbReference>
<protein>
    <submittedName>
        <fullName evidence="2">Superoxide dismutase, Cu-Zn family</fullName>
    </submittedName>
</protein>
<dbReference type="Proteomes" id="UP000181942">
    <property type="component" value="Unassembled WGS sequence"/>
</dbReference>
<dbReference type="OrthoDB" id="3297424at2"/>